<dbReference type="WBParaSite" id="jg26322">
    <property type="protein sequence ID" value="jg26322"/>
    <property type="gene ID" value="jg26322"/>
</dbReference>
<proteinExistence type="predicted"/>
<dbReference type="AlphaFoldDB" id="A0A915E581"/>
<accession>A0A915E581</accession>
<sequence>MHRECITSVIYKNRPVQTRELCSTNHKKLFNGSRRGVRAVVGSGIILDPYSDFSSGTRIIFDPQPGILIKADPVRIWPDPVLIMPGPPLIRPDLA</sequence>
<protein>
    <submittedName>
        <fullName evidence="2">Uncharacterized protein</fullName>
    </submittedName>
</protein>
<dbReference type="Proteomes" id="UP000887574">
    <property type="component" value="Unplaced"/>
</dbReference>
<organism evidence="1 2">
    <name type="scientific">Ditylenchus dipsaci</name>
    <dbReference type="NCBI Taxonomy" id="166011"/>
    <lineage>
        <taxon>Eukaryota</taxon>
        <taxon>Metazoa</taxon>
        <taxon>Ecdysozoa</taxon>
        <taxon>Nematoda</taxon>
        <taxon>Chromadorea</taxon>
        <taxon>Rhabditida</taxon>
        <taxon>Tylenchina</taxon>
        <taxon>Tylenchomorpha</taxon>
        <taxon>Sphaerularioidea</taxon>
        <taxon>Anguinidae</taxon>
        <taxon>Anguininae</taxon>
        <taxon>Ditylenchus</taxon>
    </lineage>
</organism>
<keyword evidence="1" id="KW-1185">Reference proteome</keyword>
<name>A0A915E581_9BILA</name>
<evidence type="ECO:0000313" key="2">
    <source>
        <dbReference type="WBParaSite" id="jg26322"/>
    </source>
</evidence>
<evidence type="ECO:0000313" key="1">
    <source>
        <dbReference type="Proteomes" id="UP000887574"/>
    </source>
</evidence>
<reference evidence="2" key="1">
    <citation type="submission" date="2022-11" db="UniProtKB">
        <authorList>
            <consortium name="WormBaseParasite"/>
        </authorList>
    </citation>
    <scope>IDENTIFICATION</scope>
</reference>